<sequence>MIKTSGLTRHFGTVEAVKGLDLHVATGEMVALLGPNGAGKSTTLRMLTTLLAPTSGT</sequence>
<evidence type="ECO:0000256" key="4">
    <source>
        <dbReference type="ARBA" id="ARBA00022741"/>
    </source>
</evidence>
<dbReference type="PANTHER" id="PTHR42711:SF5">
    <property type="entry name" value="ABC TRANSPORTER ATP-BINDING PROTEIN NATA"/>
    <property type="match status" value="1"/>
</dbReference>
<evidence type="ECO:0000256" key="5">
    <source>
        <dbReference type="ARBA" id="ARBA00022840"/>
    </source>
</evidence>
<dbReference type="InterPro" id="IPR027417">
    <property type="entry name" value="P-loop_NTPase"/>
</dbReference>
<evidence type="ECO:0000256" key="2">
    <source>
        <dbReference type="ARBA" id="ARBA00005417"/>
    </source>
</evidence>
<keyword evidence="9" id="KW-1185">Reference proteome</keyword>
<evidence type="ECO:0000313" key="9">
    <source>
        <dbReference type="Proteomes" id="UP001597045"/>
    </source>
</evidence>
<feature type="domain" description="ABC transporter" evidence="7">
    <location>
        <begin position="18"/>
        <end position="57"/>
    </location>
</feature>
<dbReference type="EMBL" id="JBHTIS010002906">
    <property type="protein sequence ID" value="MFD1050529.1"/>
    <property type="molecule type" value="Genomic_DNA"/>
</dbReference>
<organism evidence="8 9">
    <name type="scientific">Kibdelosporangium lantanae</name>
    <dbReference type="NCBI Taxonomy" id="1497396"/>
    <lineage>
        <taxon>Bacteria</taxon>
        <taxon>Bacillati</taxon>
        <taxon>Actinomycetota</taxon>
        <taxon>Actinomycetes</taxon>
        <taxon>Pseudonocardiales</taxon>
        <taxon>Pseudonocardiaceae</taxon>
        <taxon>Kibdelosporangium</taxon>
    </lineage>
</organism>
<evidence type="ECO:0000256" key="1">
    <source>
        <dbReference type="ARBA" id="ARBA00004202"/>
    </source>
</evidence>
<name>A0ABW3MMN6_9PSEU</name>
<comment type="similarity">
    <text evidence="2">Belongs to the ABC transporter superfamily.</text>
</comment>
<evidence type="ECO:0000313" key="8">
    <source>
        <dbReference type="EMBL" id="MFD1050529.1"/>
    </source>
</evidence>
<evidence type="ECO:0000259" key="7">
    <source>
        <dbReference type="Pfam" id="PF00005"/>
    </source>
</evidence>
<dbReference type="Proteomes" id="UP001597045">
    <property type="component" value="Unassembled WGS sequence"/>
</dbReference>
<dbReference type="InterPro" id="IPR003439">
    <property type="entry name" value="ABC_transporter-like_ATP-bd"/>
</dbReference>
<accession>A0ABW3MMN6</accession>
<comment type="subcellular location">
    <subcellularLocation>
        <location evidence="1">Cell membrane</location>
        <topology evidence="1">Peripheral membrane protein</topology>
    </subcellularLocation>
</comment>
<proteinExistence type="inferred from homology"/>
<keyword evidence="4" id="KW-0547">Nucleotide-binding</keyword>
<reference evidence="9" key="1">
    <citation type="journal article" date="2019" name="Int. J. Syst. Evol. Microbiol.">
        <title>The Global Catalogue of Microorganisms (GCM) 10K type strain sequencing project: providing services to taxonomists for standard genome sequencing and annotation.</title>
        <authorList>
            <consortium name="The Broad Institute Genomics Platform"/>
            <consortium name="The Broad Institute Genome Sequencing Center for Infectious Disease"/>
            <person name="Wu L."/>
            <person name="Ma J."/>
        </authorList>
    </citation>
    <scope>NUCLEOTIDE SEQUENCE [LARGE SCALE GENOMIC DNA]</scope>
    <source>
        <strain evidence="9">JCM 31486</strain>
    </source>
</reference>
<dbReference type="GO" id="GO:0005524">
    <property type="term" value="F:ATP binding"/>
    <property type="evidence" value="ECO:0007669"/>
    <property type="project" value="UniProtKB-KW"/>
</dbReference>
<comment type="caution">
    <text evidence="8">The sequence shown here is derived from an EMBL/GenBank/DDBJ whole genome shotgun (WGS) entry which is preliminary data.</text>
</comment>
<dbReference type="InterPro" id="IPR050763">
    <property type="entry name" value="ABC_transporter_ATP-binding"/>
</dbReference>
<evidence type="ECO:0000256" key="3">
    <source>
        <dbReference type="ARBA" id="ARBA00022448"/>
    </source>
</evidence>
<dbReference type="Pfam" id="PF00005">
    <property type="entry name" value="ABC_tran"/>
    <property type="match status" value="1"/>
</dbReference>
<protein>
    <submittedName>
        <fullName evidence="8">ATP-binding cassette domain-containing protein</fullName>
    </submittedName>
</protein>
<keyword evidence="3" id="KW-0813">Transport</keyword>
<evidence type="ECO:0000256" key="6">
    <source>
        <dbReference type="ARBA" id="ARBA00023251"/>
    </source>
</evidence>
<dbReference type="PANTHER" id="PTHR42711">
    <property type="entry name" value="ABC TRANSPORTER ATP-BINDING PROTEIN"/>
    <property type="match status" value="1"/>
</dbReference>
<gene>
    <name evidence="8" type="ORF">ACFQ1S_35895</name>
</gene>
<dbReference type="Gene3D" id="3.40.50.300">
    <property type="entry name" value="P-loop containing nucleotide triphosphate hydrolases"/>
    <property type="match status" value="1"/>
</dbReference>
<keyword evidence="6" id="KW-0046">Antibiotic resistance</keyword>
<keyword evidence="5 8" id="KW-0067">ATP-binding</keyword>
<feature type="non-terminal residue" evidence="8">
    <location>
        <position position="57"/>
    </location>
</feature>
<dbReference type="SUPFAM" id="SSF52540">
    <property type="entry name" value="P-loop containing nucleoside triphosphate hydrolases"/>
    <property type="match status" value="1"/>
</dbReference>